<feature type="chain" id="PRO_5035720324" evidence="4">
    <location>
        <begin position="19"/>
        <end position="250"/>
    </location>
</feature>
<accession>A0A8T0FP14</accession>
<keyword evidence="2 4" id="KW-0732">Signal</keyword>
<feature type="signal peptide" evidence="4">
    <location>
        <begin position="1"/>
        <end position="18"/>
    </location>
</feature>
<dbReference type="SUPFAM" id="SSF52058">
    <property type="entry name" value="L domain-like"/>
    <property type="match status" value="1"/>
</dbReference>
<protein>
    <submittedName>
        <fullName evidence="5">Chondroadherin-like protein like</fullName>
    </submittedName>
</protein>
<dbReference type="PANTHER" id="PTHR24364:SF18">
    <property type="entry name" value="LP06937P"/>
    <property type="match status" value="1"/>
</dbReference>
<dbReference type="EMBL" id="JABXBU010000003">
    <property type="protein sequence ID" value="KAF8792075.1"/>
    <property type="molecule type" value="Genomic_DNA"/>
</dbReference>
<dbReference type="AlphaFoldDB" id="A0A8T0FP14"/>
<dbReference type="PANTHER" id="PTHR24364">
    <property type="entry name" value="LP06937P"/>
    <property type="match status" value="1"/>
</dbReference>
<dbReference type="GO" id="GO:0016020">
    <property type="term" value="C:membrane"/>
    <property type="evidence" value="ECO:0007669"/>
    <property type="project" value="TreeGrafter"/>
</dbReference>
<keyword evidence="1" id="KW-0433">Leucine-rich repeat</keyword>
<dbReference type="InterPro" id="IPR032675">
    <property type="entry name" value="LRR_dom_sf"/>
</dbReference>
<evidence type="ECO:0000256" key="1">
    <source>
        <dbReference type="ARBA" id="ARBA00022614"/>
    </source>
</evidence>
<organism evidence="5 6">
    <name type="scientific">Argiope bruennichi</name>
    <name type="common">Wasp spider</name>
    <name type="synonym">Aranea bruennichi</name>
    <dbReference type="NCBI Taxonomy" id="94029"/>
    <lineage>
        <taxon>Eukaryota</taxon>
        <taxon>Metazoa</taxon>
        <taxon>Ecdysozoa</taxon>
        <taxon>Arthropoda</taxon>
        <taxon>Chelicerata</taxon>
        <taxon>Arachnida</taxon>
        <taxon>Araneae</taxon>
        <taxon>Araneomorphae</taxon>
        <taxon>Entelegynae</taxon>
        <taxon>Araneoidea</taxon>
        <taxon>Araneidae</taxon>
        <taxon>Argiope</taxon>
    </lineage>
</organism>
<evidence type="ECO:0000313" key="6">
    <source>
        <dbReference type="Proteomes" id="UP000807504"/>
    </source>
</evidence>
<evidence type="ECO:0000256" key="4">
    <source>
        <dbReference type="SAM" id="SignalP"/>
    </source>
</evidence>
<gene>
    <name evidence="5" type="ORF">HNY73_003721</name>
</gene>
<comment type="caution">
    <text evidence="5">The sequence shown here is derived from an EMBL/GenBank/DDBJ whole genome shotgun (WGS) entry which is preliminary data.</text>
</comment>
<keyword evidence="6" id="KW-1185">Reference proteome</keyword>
<evidence type="ECO:0000313" key="5">
    <source>
        <dbReference type="EMBL" id="KAF8792075.1"/>
    </source>
</evidence>
<reference evidence="5" key="1">
    <citation type="journal article" date="2020" name="bioRxiv">
        <title>Chromosome-level reference genome of the European wasp spider Argiope bruennichi: a resource for studies on range expansion and evolutionary adaptation.</title>
        <authorList>
            <person name="Sheffer M.M."/>
            <person name="Hoppe A."/>
            <person name="Krehenwinkel H."/>
            <person name="Uhl G."/>
            <person name="Kuss A.W."/>
            <person name="Jensen L."/>
            <person name="Jensen C."/>
            <person name="Gillespie R.G."/>
            <person name="Hoff K.J."/>
            <person name="Prost S."/>
        </authorList>
    </citation>
    <scope>NUCLEOTIDE SEQUENCE</scope>
</reference>
<sequence length="250" mass="28827">MIILWFPFFTTLFWPVICTCPPEEDIAPHCICKDLGDGPMMLCNNVMSTDELFPLIKSTDSYDMFALTLMNSALSYIPSDLFKGTQYQKIRFVNTQIMSLSDDDLAFVGLEDRLEELRATDAHYVTQWDWSQLRNHRRLDLIDINLISMHSLDQEFPALKSLTALGLIKAEISFIHPTAFSKLENLQILDMRDNLITELLQFKGNEFLCDCRLKWLVKVGKPFYFQGSCSLPENLNGMSLKDISEKMLRC</sequence>
<dbReference type="Gene3D" id="3.80.10.10">
    <property type="entry name" value="Ribonuclease Inhibitor"/>
    <property type="match status" value="1"/>
</dbReference>
<dbReference type="InterPro" id="IPR052286">
    <property type="entry name" value="Wnt_signaling_inhibitor"/>
</dbReference>
<dbReference type="Proteomes" id="UP000807504">
    <property type="component" value="Unassembled WGS sequence"/>
</dbReference>
<keyword evidence="3" id="KW-0677">Repeat</keyword>
<evidence type="ECO:0000256" key="3">
    <source>
        <dbReference type="ARBA" id="ARBA00022737"/>
    </source>
</evidence>
<proteinExistence type="predicted"/>
<evidence type="ECO:0000256" key="2">
    <source>
        <dbReference type="ARBA" id="ARBA00022729"/>
    </source>
</evidence>
<reference evidence="5" key="2">
    <citation type="submission" date="2020-06" db="EMBL/GenBank/DDBJ databases">
        <authorList>
            <person name="Sheffer M."/>
        </authorList>
    </citation>
    <scope>NUCLEOTIDE SEQUENCE</scope>
</reference>
<name>A0A8T0FP14_ARGBR</name>